<dbReference type="Proteomes" id="UP000747542">
    <property type="component" value="Unassembled WGS sequence"/>
</dbReference>
<proteinExistence type="predicted"/>
<evidence type="ECO:0000313" key="3">
    <source>
        <dbReference type="Proteomes" id="UP000747542"/>
    </source>
</evidence>
<name>A0A8J5JMT8_HOMAM</name>
<dbReference type="Pfam" id="PF00106">
    <property type="entry name" value="adh_short"/>
    <property type="match status" value="1"/>
</dbReference>
<feature type="transmembrane region" description="Helical" evidence="1">
    <location>
        <begin position="35"/>
        <end position="51"/>
    </location>
</feature>
<dbReference type="Gene3D" id="3.40.50.720">
    <property type="entry name" value="NAD(P)-binding Rossmann-like Domain"/>
    <property type="match status" value="1"/>
</dbReference>
<keyword evidence="3" id="KW-1185">Reference proteome</keyword>
<feature type="transmembrane region" description="Helical" evidence="1">
    <location>
        <begin position="12"/>
        <end position="29"/>
    </location>
</feature>
<dbReference type="AlphaFoldDB" id="A0A8J5JMT8"/>
<comment type="caution">
    <text evidence="2">The sequence shown here is derived from an EMBL/GenBank/DDBJ whole genome shotgun (WGS) entry which is preliminary data.</text>
</comment>
<accession>A0A8J5JMT8</accession>
<dbReference type="PROSITE" id="PS51257">
    <property type="entry name" value="PROKAR_LIPOPROTEIN"/>
    <property type="match status" value="1"/>
</dbReference>
<evidence type="ECO:0000313" key="2">
    <source>
        <dbReference type="EMBL" id="KAG7159011.1"/>
    </source>
</evidence>
<dbReference type="PANTHER" id="PTHR43313">
    <property type="entry name" value="SHORT-CHAIN DEHYDROGENASE/REDUCTASE FAMILY 9C"/>
    <property type="match status" value="1"/>
</dbReference>
<dbReference type="InterPro" id="IPR002347">
    <property type="entry name" value="SDR_fam"/>
</dbReference>
<dbReference type="PRINTS" id="PR00081">
    <property type="entry name" value="GDHRDH"/>
</dbReference>
<dbReference type="GO" id="GO:0016491">
    <property type="term" value="F:oxidoreductase activity"/>
    <property type="evidence" value="ECO:0007669"/>
    <property type="project" value="TreeGrafter"/>
</dbReference>
<dbReference type="EMBL" id="JAHLQT010034244">
    <property type="protein sequence ID" value="KAG7159011.1"/>
    <property type="molecule type" value="Genomic_DNA"/>
</dbReference>
<keyword evidence="1" id="KW-0812">Transmembrane</keyword>
<protein>
    <submittedName>
        <fullName evidence="2">D-beta-hydroxybutyrate dehydrogenase-like 5</fullName>
    </submittedName>
</protein>
<reference evidence="2" key="1">
    <citation type="journal article" date="2021" name="Sci. Adv.">
        <title>The American lobster genome reveals insights on longevity, neural, and immune adaptations.</title>
        <authorList>
            <person name="Polinski J.M."/>
            <person name="Zimin A.V."/>
            <person name="Clark K.F."/>
            <person name="Kohn A.B."/>
            <person name="Sadowski N."/>
            <person name="Timp W."/>
            <person name="Ptitsyn A."/>
            <person name="Khanna P."/>
            <person name="Romanova D.Y."/>
            <person name="Williams P."/>
            <person name="Greenwood S.J."/>
            <person name="Moroz L.L."/>
            <person name="Walt D.R."/>
            <person name="Bodnar A.G."/>
        </authorList>
    </citation>
    <scope>NUCLEOTIDE SEQUENCE</scope>
    <source>
        <strain evidence="2">GMGI-L3</strain>
    </source>
</reference>
<gene>
    <name evidence="2" type="primary">Bdh1-L5</name>
    <name evidence="2" type="ORF">Hamer_G006423</name>
</gene>
<keyword evidence="1" id="KW-1133">Transmembrane helix</keyword>
<dbReference type="PANTHER" id="PTHR43313:SF36">
    <property type="entry name" value="D-BETA-HYDROXYBUTYRATE DEHYDROGENASE, MITOCHONDRIAL"/>
    <property type="match status" value="1"/>
</dbReference>
<dbReference type="GO" id="GO:0008202">
    <property type="term" value="P:steroid metabolic process"/>
    <property type="evidence" value="ECO:0007669"/>
    <property type="project" value="TreeGrafter"/>
</dbReference>
<dbReference type="SUPFAM" id="SSF51735">
    <property type="entry name" value="NAD(P)-binding Rossmann-fold domains"/>
    <property type="match status" value="1"/>
</dbReference>
<evidence type="ECO:0000256" key="1">
    <source>
        <dbReference type="SAM" id="Phobius"/>
    </source>
</evidence>
<sequence length="338" mass="37834">MFLTYDKISRVLFWGCVSALLATLLNLLGLCSCCVTFPLAWLLSSLIYLALASMKVPMSRKAVLITGCDTGFGHALALHLDKMGVRVFACVLKSGGEGAERLRKGGSSRLHVLQMDITNQEEVKKALEDVKNLLPAEEVLWGLVNNAAICTHGAVEWVTMETCRKISDVNIFGTIAVTKTFLPLIRKAKGRIVSMGSARGRLHIPIGTTYDLNKHALEGFNDGLSKKKCLFRTGIFRESDVRRDGKAMWAAMDEEVKTAYGKDFFDETINFQLNITRSGNPDVSEVLTAMTDALTQKYPQSRYQPMDITIYLAVFLNQHFPEWVYDYLWVEYILKKGL</sequence>
<organism evidence="2 3">
    <name type="scientific">Homarus americanus</name>
    <name type="common">American lobster</name>
    <dbReference type="NCBI Taxonomy" id="6706"/>
    <lineage>
        <taxon>Eukaryota</taxon>
        <taxon>Metazoa</taxon>
        <taxon>Ecdysozoa</taxon>
        <taxon>Arthropoda</taxon>
        <taxon>Crustacea</taxon>
        <taxon>Multicrustacea</taxon>
        <taxon>Malacostraca</taxon>
        <taxon>Eumalacostraca</taxon>
        <taxon>Eucarida</taxon>
        <taxon>Decapoda</taxon>
        <taxon>Pleocyemata</taxon>
        <taxon>Astacidea</taxon>
        <taxon>Nephropoidea</taxon>
        <taxon>Nephropidae</taxon>
        <taxon>Homarus</taxon>
    </lineage>
</organism>
<dbReference type="InterPro" id="IPR036291">
    <property type="entry name" value="NAD(P)-bd_dom_sf"/>
</dbReference>
<keyword evidence="1" id="KW-0472">Membrane</keyword>